<name>A0A3D9EFT2_ECTOL</name>
<dbReference type="Proteomes" id="UP000256988">
    <property type="component" value="Unassembled WGS sequence"/>
</dbReference>
<dbReference type="EMBL" id="QRDL01000005">
    <property type="protein sequence ID" value="RED02023.1"/>
    <property type="molecule type" value="Genomic_DNA"/>
</dbReference>
<reference evidence="1 2" key="1">
    <citation type="submission" date="2018-07" db="EMBL/GenBank/DDBJ databases">
        <title>Genome sequencing of rice bacterial endophytes.</title>
        <authorList>
            <person name="Venturi V."/>
        </authorList>
    </citation>
    <scope>NUCLEOTIDE SEQUENCE [LARGE SCALE GENOMIC DNA]</scope>
    <source>
        <strain evidence="1 2">AG1002</strain>
    </source>
</reference>
<dbReference type="AlphaFoldDB" id="A0A3D9EFT2"/>
<accession>A0A3D9EFT2</accession>
<evidence type="ECO:0000313" key="1">
    <source>
        <dbReference type="EMBL" id="RED02023.1"/>
    </source>
</evidence>
<gene>
    <name evidence="1" type="ORF">DFO60_3648</name>
</gene>
<sequence>MRRTADDIPVWLAGLSDRTLQRLNSRITYLLRMIDMEKQRRENQHCVALTEELLDVHGH</sequence>
<organism evidence="1 2">
    <name type="scientific">Ectopseudomonas oleovorans</name>
    <name type="common">Pseudomonas oleovorans</name>
    <dbReference type="NCBI Taxonomy" id="301"/>
    <lineage>
        <taxon>Bacteria</taxon>
        <taxon>Pseudomonadati</taxon>
        <taxon>Pseudomonadota</taxon>
        <taxon>Gammaproteobacteria</taxon>
        <taxon>Pseudomonadales</taxon>
        <taxon>Pseudomonadaceae</taxon>
        <taxon>Ectopseudomonas</taxon>
    </lineage>
</organism>
<protein>
    <submittedName>
        <fullName evidence="1">Uncharacterized protein</fullName>
    </submittedName>
</protein>
<proteinExistence type="predicted"/>
<comment type="caution">
    <text evidence="1">The sequence shown here is derived from an EMBL/GenBank/DDBJ whole genome shotgun (WGS) entry which is preliminary data.</text>
</comment>
<evidence type="ECO:0000313" key="2">
    <source>
        <dbReference type="Proteomes" id="UP000256988"/>
    </source>
</evidence>
<dbReference type="RefSeq" id="WP_115946569.1">
    <property type="nucleotide sequence ID" value="NZ_QRDL01000005.1"/>
</dbReference>